<dbReference type="InterPro" id="IPR029045">
    <property type="entry name" value="ClpP/crotonase-like_dom_sf"/>
</dbReference>
<sequence length="486" mass="51124">MNQGISMQFWIRVFTIMMTALGLASCGGGGGGDSSGGGGSNGGSSIITDATKNPTTCSNATQLSFVRNHIDKDYLFYKGAPSTSAAGYTGTPNNFFYDLTTRAQPAKDRFSFVITAAEAQAVFQSGIGTGVGLDTRRDAQGRLRIALIEPGSPASVAGLERGDRITSINGATVGASMTAAQSNALYYSSIGTSLSLEYQRLPSTATQVASMKASTFTSDPVPLATTIASNGSTVGYIAFHEHTAPSETKLADAFRTLSKAGVSDLVLDLRYNGGGYISIASQVAYMIAGTSTRTADMPAGYTKIFDRLEFNDKRSAENFNFGFLDYIYLDTARKNEILPSLNLKKVYILTTGSSCSASEAIINGLRGIDIEVITIGKTTCGKPFGMYQTDNCDNSYFALAFQGFNAKGFGDFTSGMTPTCSVSDDLDHELANPAEGLLATALTHRATGLCPAVVATGFATSAGTATLSIQDNVQKRSWGTSILNIR</sequence>
<dbReference type="PROSITE" id="PS50106">
    <property type="entry name" value="PDZ"/>
    <property type="match status" value="1"/>
</dbReference>
<evidence type="ECO:0000313" key="3">
    <source>
        <dbReference type="Proteomes" id="UP001549691"/>
    </source>
</evidence>
<dbReference type="SUPFAM" id="SSF52096">
    <property type="entry name" value="ClpP/crotonase"/>
    <property type="match status" value="1"/>
</dbReference>
<comment type="caution">
    <text evidence="2">The sequence shown here is derived from an EMBL/GenBank/DDBJ whole genome shotgun (WGS) entry which is preliminary data.</text>
</comment>
<dbReference type="Pfam" id="PF17820">
    <property type="entry name" value="PDZ_6"/>
    <property type="match status" value="1"/>
</dbReference>
<gene>
    <name evidence="2" type="ORF">ABXR19_01510</name>
</gene>
<dbReference type="RefSeq" id="WP_354599304.1">
    <property type="nucleotide sequence ID" value="NZ_JBEWZI010000001.1"/>
</dbReference>
<dbReference type="InterPro" id="IPR041489">
    <property type="entry name" value="PDZ_6"/>
</dbReference>
<dbReference type="Gene3D" id="3.90.226.10">
    <property type="entry name" value="2-enoyl-CoA Hydratase, Chain A, domain 1"/>
    <property type="match status" value="1"/>
</dbReference>
<dbReference type="Gene3D" id="2.30.42.10">
    <property type="match status" value="1"/>
</dbReference>
<dbReference type="Pfam" id="PF03572">
    <property type="entry name" value="Peptidase_S41"/>
    <property type="match status" value="1"/>
</dbReference>
<dbReference type="PANTHER" id="PTHR32060">
    <property type="entry name" value="TAIL-SPECIFIC PROTEASE"/>
    <property type="match status" value="1"/>
</dbReference>
<evidence type="ECO:0000313" key="2">
    <source>
        <dbReference type="EMBL" id="MET7012846.1"/>
    </source>
</evidence>
<dbReference type="SMART" id="SM00228">
    <property type="entry name" value="PDZ"/>
    <property type="match status" value="1"/>
</dbReference>
<proteinExistence type="predicted"/>
<dbReference type="InterPro" id="IPR005151">
    <property type="entry name" value="Tail-specific_protease"/>
</dbReference>
<dbReference type="InterPro" id="IPR001478">
    <property type="entry name" value="PDZ"/>
</dbReference>
<feature type="domain" description="PDZ" evidence="1">
    <location>
        <begin position="130"/>
        <end position="202"/>
    </location>
</feature>
<evidence type="ECO:0000259" key="1">
    <source>
        <dbReference type="PROSITE" id="PS50106"/>
    </source>
</evidence>
<dbReference type="SUPFAM" id="SSF50156">
    <property type="entry name" value="PDZ domain-like"/>
    <property type="match status" value="1"/>
</dbReference>
<keyword evidence="3" id="KW-1185">Reference proteome</keyword>
<dbReference type="InterPro" id="IPR036034">
    <property type="entry name" value="PDZ_sf"/>
</dbReference>
<name>A0ABV2TFZ1_9RHOO</name>
<dbReference type="CDD" id="cd07561">
    <property type="entry name" value="Peptidase_S41_CPP_like"/>
    <property type="match status" value="1"/>
</dbReference>
<dbReference type="EMBL" id="JBEWZI010000001">
    <property type="protein sequence ID" value="MET7012846.1"/>
    <property type="molecule type" value="Genomic_DNA"/>
</dbReference>
<dbReference type="PANTHER" id="PTHR32060:SF30">
    <property type="entry name" value="CARBOXY-TERMINAL PROCESSING PROTEASE CTPA"/>
    <property type="match status" value="1"/>
</dbReference>
<accession>A0ABV2TFZ1</accession>
<dbReference type="Gene3D" id="3.30.750.170">
    <property type="match status" value="1"/>
</dbReference>
<protein>
    <submittedName>
        <fullName evidence="2">S41 family peptidase</fullName>
    </submittedName>
</protein>
<organism evidence="2 3">
    <name type="scientific">Uliginosibacterium flavum</name>
    <dbReference type="NCBI Taxonomy" id="1396831"/>
    <lineage>
        <taxon>Bacteria</taxon>
        <taxon>Pseudomonadati</taxon>
        <taxon>Pseudomonadota</taxon>
        <taxon>Betaproteobacteria</taxon>
        <taxon>Rhodocyclales</taxon>
        <taxon>Zoogloeaceae</taxon>
        <taxon>Uliginosibacterium</taxon>
    </lineage>
</organism>
<dbReference type="Proteomes" id="UP001549691">
    <property type="component" value="Unassembled WGS sequence"/>
</dbReference>
<reference evidence="2 3" key="1">
    <citation type="submission" date="2024-07" db="EMBL/GenBank/DDBJ databases">
        <title>Uliginosibacterium flavum JJ3220;KACC:17644.</title>
        <authorList>
            <person name="Kim M.K."/>
        </authorList>
    </citation>
    <scope>NUCLEOTIDE SEQUENCE [LARGE SCALE GENOMIC DNA]</scope>
    <source>
        <strain evidence="2 3">KACC:17644</strain>
    </source>
</reference>